<name>A0A9W6S027_9ACTN</name>
<gene>
    <name evidence="3" type="ORF">Airi02_027120</name>
</gene>
<feature type="transmembrane region" description="Helical" evidence="2">
    <location>
        <begin position="126"/>
        <end position="148"/>
    </location>
</feature>
<dbReference type="InterPro" id="IPR025557">
    <property type="entry name" value="DUF4282"/>
</dbReference>
<feature type="region of interest" description="Disordered" evidence="1">
    <location>
        <begin position="1"/>
        <end position="65"/>
    </location>
</feature>
<proteinExistence type="predicted"/>
<evidence type="ECO:0000256" key="2">
    <source>
        <dbReference type="SAM" id="Phobius"/>
    </source>
</evidence>
<keyword evidence="2" id="KW-1133">Transmembrane helix</keyword>
<feature type="compositionally biased region" description="Basic and acidic residues" evidence="1">
    <location>
        <begin position="1"/>
        <end position="10"/>
    </location>
</feature>
<reference evidence="3" key="1">
    <citation type="submission" date="2023-03" db="EMBL/GenBank/DDBJ databases">
        <title>Actinoallomurus iriomotensis NBRC 103684.</title>
        <authorList>
            <person name="Ichikawa N."/>
            <person name="Sato H."/>
            <person name="Tonouchi N."/>
        </authorList>
    </citation>
    <scope>NUCLEOTIDE SEQUENCE</scope>
    <source>
        <strain evidence="3">NBRC 103684</strain>
    </source>
</reference>
<sequence length="172" mass="19322">MSNPHDDPGHRPPPPRQGEPQPSYPGGPPPPYQTDPHAYPGPPQQPGGPWQGPPPGHGMPPQQAVYAPRSREGKGFFATLFDVNFDHMLTVRLARTIYTLMTVLISLFALVVLWYGLSFLTWNTTLAVMTIIAAPLIWVFDLVVVRVFMEFVINQFKITEHLKAMRDREGLR</sequence>
<dbReference type="AlphaFoldDB" id="A0A9W6S027"/>
<keyword evidence="2" id="KW-0812">Transmembrane</keyword>
<evidence type="ECO:0008006" key="5">
    <source>
        <dbReference type="Google" id="ProtNLM"/>
    </source>
</evidence>
<feature type="compositionally biased region" description="Pro residues" evidence="1">
    <location>
        <begin position="11"/>
        <end position="58"/>
    </location>
</feature>
<accession>A0A9W6S027</accession>
<evidence type="ECO:0000313" key="4">
    <source>
        <dbReference type="Proteomes" id="UP001165074"/>
    </source>
</evidence>
<dbReference type="Pfam" id="PF14110">
    <property type="entry name" value="DUF4282"/>
    <property type="match status" value="1"/>
</dbReference>
<protein>
    <recommendedName>
        <fullName evidence="5">DUF4282 domain-containing protein</fullName>
    </recommendedName>
</protein>
<comment type="caution">
    <text evidence="3">The sequence shown here is derived from an EMBL/GenBank/DDBJ whole genome shotgun (WGS) entry which is preliminary data.</text>
</comment>
<dbReference type="Proteomes" id="UP001165074">
    <property type="component" value="Unassembled WGS sequence"/>
</dbReference>
<organism evidence="3 4">
    <name type="scientific">Actinoallomurus iriomotensis</name>
    <dbReference type="NCBI Taxonomy" id="478107"/>
    <lineage>
        <taxon>Bacteria</taxon>
        <taxon>Bacillati</taxon>
        <taxon>Actinomycetota</taxon>
        <taxon>Actinomycetes</taxon>
        <taxon>Streptosporangiales</taxon>
        <taxon>Thermomonosporaceae</taxon>
        <taxon>Actinoallomurus</taxon>
    </lineage>
</organism>
<dbReference type="EMBL" id="BSTK01000003">
    <property type="protein sequence ID" value="GLY84783.1"/>
    <property type="molecule type" value="Genomic_DNA"/>
</dbReference>
<evidence type="ECO:0000256" key="1">
    <source>
        <dbReference type="SAM" id="MobiDB-lite"/>
    </source>
</evidence>
<keyword evidence="2" id="KW-0472">Membrane</keyword>
<keyword evidence="4" id="KW-1185">Reference proteome</keyword>
<evidence type="ECO:0000313" key="3">
    <source>
        <dbReference type="EMBL" id="GLY84783.1"/>
    </source>
</evidence>
<dbReference type="RefSeq" id="WP_285570827.1">
    <property type="nucleotide sequence ID" value="NZ_BSTK01000003.1"/>
</dbReference>
<feature type="transmembrane region" description="Helical" evidence="2">
    <location>
        <begin position="97"/>
        <end position="120"/>
    </location>
</feature>